<feature type="transmembrane region" description="Helical" evidence="1">
    <location>
        <begin position="150"/>
        <end position="169"/>
    </location>
</feature>
<sequence length="404" mass="45795">MGLMQLFIFGIPYLIGAGGIYWWRKKKPQPDKFFFLVSWTLLALSIYLGILEAKNGTYYLIIPLLFFGLFFFSYRLEKTRLINGFLFNLFIVIFGSYLVINFIQTPNIIVFLLLAVIGVCGLLILAFGFTGLMLLLYWNAVIVIRKESRSLANLLTLILAILMTLWLIYDHFIASILPDWASLLLSILPMTLFYFAFVFLNFLTVSVLYQFNHPRYKQDCIVVLGAGLIDGERVSPLLARRIDKAISFYHQQKKATGKAPKLIMSGGQGADEKVSEAVAMKQYALTQNIPESNILVETNSTTTLENMQFSKEIIRQNFGENANVIFSSNNYHIFRAGIFARWAGLKADGIGSKTALYYLPNAFLREFIAIIAMNKKRHFLIVGLLAAMILVLTVIVLIGTYWAT</sequence>
<keyword evidence="4" id="KW-1185">Reference proteome</keyword>
<keyword evidence="1" id="KW-1133">Transmembrane helix</keyword>
<feature type="transmembrane region" description="Helical" evidence="1">
    <location>
        <begin position="6"/>
        <end position="24"/>
    </location>
</feature>
<dbReference type="InterPro" id="IPR051599">
    <property type="entry name" value="Cell_Envelope_Assoc"/>
</dbReference>
<proteinExistence type="predicted"/>
<feature type="transmembrane region" description="Helical" evidence="1">
    <location>
        <begin position="379"/>
        <end position="403"/>
    </location>
</feature>
<evidence type="ECO:0000313" key="4">
    <source>
        <dbReference type="Proteomes" id="UP000664701"/>
    </source>
</evidence>
<name>A0ABZ2SME4_9ENTE</name>
<feature type="transmembrane region" description="Helical" evidence="1">
    <location>
        <begin position="56"/>
        <end position="74"/>
    </location>
</feature>
<dbReference type="Gene3D" id="3.40.50.620">
    <property type="entry name" value="HUPs"/>
    <property type="match status" value="1"/>
</dbReference>
<feature type="domain" description="DUF218" evidence="2">
    <location>
        <begin position="219"/>
        <end position="368"/>
    </location>
</feature>
<organism evidence="3 4">
    <name type="scientific">Candidatus Enterococcus lowellii</name>
    <dbReference type="NCBI Taxonomy" id="2230877"/>
    <lineage>
        <taxon>Bacteria</taxon>
        <taxon>Bacillati</taxon>
        <taxon>Bacillota</taxon>
        <taxon>Bacilli</taxon>
        <taxon>Lactobacillales</taxon>
        <taxon>Enterococcaceae</taxon>
        <taxon>Enterococcus</taxon>
    </lineage>
</organism>
<dbReference type="InterPro" id="IPR003848">
    <property type="entry name" value="DUF218"/>
</dbReference>
<dbReference type="EMBL" id="CP147251">
    <property type="protein sequence ID" value="WYJ76795.1"/>
    <property type="molecule type" value="Genomic_DNA"/>
</dbReference>
<dbReference type="CDD" id="cd06259">
    <property type="entry name" value="YdcF-like"/>
    <property type="match status" value="1"/>
</dbReference>
<keyword evidence="1" id="KW-0812">Transmembrane</keyword>
<dbReference type="RefSeq" id="WP_207941016.1">
    <property type="nucleotide sequence ID" value="NZ_CP147251.1"/>
</dbReference>
<dbReference type="PANTHER" id="PTHR30336">
    <property type="entry name" value="INNER MEMBRANE PROTEIN, PROBABLE PERMEASE"/>
    <property type="match status" value="1"/>
</dbReference>
<dbReference type="Proteomes" id="UP000664701">
    <property type="component" value="Chromosome"/>
</dbReference>
<dbReference type="InterPro" id="IPR014729">
    <property type="entry name" value="Rossmann-like_a/b/a_fold"/>
</dbReference>
<protein>
    <recommendedName>
        <fullName evidence="2">DUF218 domain-containing protein</fullName>
    </recommendedName>
</protein>
<keyword evidence="1" id="KW-0472">Membrane</keyword>
<feature type="transmembrane region" description="Helical" evidence="1">
    <location>
        <begin position="109"/>
        <end position="138"/>
    </location>
</feature>
<dbReference type="PANTHER" id="PTHR30336:SF18">
    <property type="entry name" value="MEMBRANE PROTEIN"/>
    <property type="match status" value="1"/>
</dbReference>
<reference evidence="3 4" key="1">
    <citation type="submission" date="2021-03" db="EMBL/GenBank/DDBJ databases">
        <authorList>
            <person name="Gilmore M.S."/>
            <person name="Schwartzman J."/>
            <person name="Van Tyne D."/>
            <person name="Martin M."/>
            <person name="Earl A.M."/>
            <person name="Manson A.L."/>
            <person name="Straub T."/>
            <person name="Salamzade R."/>
            <person name="Saavedra J."/>
            <person name="Lebreton F."/>
            <person name="Prichula J."/>
            <person name="Schaufler K."/>
            <person name="Gaca A."/>
            <person name="Sgardioli B."/>
            <person name="Wagenaar J."/>
            <person name="Strong T."/>
        </authorList>
    </citation>
    <scope>NUCLEOTIDE SEQUENCE [LARGE SCALE GENOMIC DNA]</scope>
    <source>
        <strain evidence="3 4">DIV2402</strain>
    </source>
</reference>
<feature type="transmembrane region" description="Helical" evidence="1">
    <location>
        <begin position="33"/>
        <end position="50"/>
    </location>
</feature>
<feature type="transmembrane region" description="Helical" evidence="1">
    <location>
        <begin position="181"/>
        <end position="209"/>
    </location>
</feature>
<evidence type="ECO:0000313" key="3">
    <source>
        <dbReference type="EMBL" id="WYJ76795.1"/>
    </source>
</evidence>
<accession>A0ABZ2SME4</accession>
<evidence type="ECO:0000259" key="2">
    <source>
        <dbReference type="Pfam" id="PF02698"/>
    </source>
</evidence>
<gene>
    <name evidence="3" type="ORF">DOK78_001431</name>
</gene>
<reference evidence="3 4" key="2">
    <citation type="submission" date="2024-03" db="EMBL/GenBank/DDBJ databases">
        <title>The Genome Sequence of Enterococcus sp. DIV2402.</title>
        <authorList>
            <consortium name="The Broad Institute Genomics Platform"/>
            <consortium name="The Broad Institute Microbial Omics Core"/>
            <consortium name="The Broad Institute Genomic Center for Infectious Diseases"/>
            <person name="Earl A."/>
            <person name="Manson A."/>
            <person name="Gilmore M."/>
            <person name="Schwartman J."/>
            <person name="Shea T."/>
            <person name="Abouelleil A."/>
            <person name="Cao P."/>
            <person name="Chapman S."/>
            <person name="Cusick C."/>
            <person name="Young S."/>
            <person name="Neafsey D."/>
            <person name="Nusbaum C."/>
            <person name="Birren B."/>
        </authorList>
    </citation>
    <scope>NUCLEOTIDE SEQUENCE [LARGE SCALE GENOMIC DNA]</scope>
    <source>
        <strain evidence="3 4">DIV2402</strain>
    </source>
</reference>
<dbReference type="Pfam" id="PF02698">
    <property type="entry name" value="DUF218"/>
    <property type="match status" value="1"/>
</dbReference>
<feature type="transmembrane region" description="Helical" evidence="1">
    <location>
        <begin position="81"/>
        <end position="103"/>
    </location>
</feature>
<evidence type="ECO:0000256" key="1">
    <source>
        <dbReference type="SAM" id="Phobius"/>
    </source>
</evidence>